<organism evidence="6 7">
    <name type="scientific">Microbulbifer yueqingensis</name>
    <dbReference type="NCBI Taxonomy" id="658219"/>
    <lineage>
        <taxon>Bacteria</taxon>
        <taxon>Pseudomonadati</taxon>
        <taxon>Pseudomonadota</taxon>
        <taxon>Gammaproteobacteria</taxon>
        <taxon>Cellvibrionales</taxon>
        <taxon>Microbulbiferaceae</taxon>
        <taxon>Microbulbifer</taxon>
    </lineage>
</organism>
<comment type="cofactor">
    <cofactor evidence="1">
        <name>FAD</name>
        <dbReference type="ChEBI" id="CHEBI:57692"/>
    </cofactor>
</comment>
<evidence type="ECO:0000313" key="7">
    <source>
        <dbReference type="Proteomes" id="UP000199305"/>
    </source>
</evidence>
<name>A0A1G9AMI6_9GAMM</name>
<keyword evidence="3" id="KW-0274">FAD</keyword>
<dbReference type="InterPro" id="IPR004113">
    <property type="entry name" value="FAD-bd_oxidored_4_C"/>
</dbReference>
<dbReference type="InterPro" id="IPR016166">
    <property type="entry name" value="FAD-bd_PCMH"/>
</dbReference>
<dbReference type="PROSITE" id="PS51387">
    <property type="entry name" value="FAD_PCMH"/>
    <property type="match status" value="1"/>
</dbReference>
<dbReference type="InterPro" id="IPR051914">
    <property type="entry name" value="FAD-linked_OxidoTrans_Type4"/>
</dbReference>
<reference evidence="7" key="1">
    <citation type="submission" date="2016-10" db="EMBL/GenBank/DDBJ databases">
        <authorList>
            <person name="Varghese N."/>
            <person name="Submissions S."/>
        </authorList>
    </citation>
    <scope>NUCLEOTIDE SEQUENCE [LARGE SCALE GENOMIC DNA]</scope>
    <source>
        <strain evidence="7">CGMCC 1.10658</strain>
    </source>
</reference>
<dbReference type="GO" id="GO:0016491">
    <property type="term" value="F:oxidoreductase activity"/>
    <property type="evidence" value="ECO:0007669"/>
    <property type="project" value="UniProtKB-KW"/>
</dbReference>
<dbReference type="Pfam" id="PF01565">
    <property type="entry name" value="FAD_binding_4"/>
    <property type="match status" value="1"/>
</dbReference>
<dbReference type="OrthoDB" id="9811557at2"/>
<dbReference type="PANTHER" id="PTHR42934">
    <property type="entry name" value="GLYCOLATE OXIDASE SUBUNIT GLCD"/>
    <property type="match status" value="1"/>
</dbReference>
<dbReference type="Proteomes" id="UP000199305">
    <property type="component" value="Unassembled WGS sequence"/>
</dbReference>
<proteinExistence type="predicted"/>
<dbReference type="InterPro" id="IPR006094">
    <property type="entry name" value="Oxid_FAD_bind_N"/>
</dbReference>
<dbReference type="GO" id="GO:0071949">
    <property type="term" value="F:FAD binding"/>
    <property type="evidence" value="ECO:0007669"/>
    <property type="project" value="InterPro"/>
</dbReference>
<dbReference type="Gene3D" id="3.30.70.2740">
    <property type="match status" value="1"/>
</dbReference>
<dbReference type="InterPro" id="IPR016171">
    <property type="entry name" value="Vanillyl_alc_oxidase_C-sub2"/>
</dbReference>
<dbReference type="SUPFAM" id="SSF55103">
    <property type="entry name" value="FAD-linked oxidases, C-terminal domain"/>
    <property type="match status" value="1"/>
</dbReference>
<dbReference type="Gene3D" id="3.30.465.10">
    <property type="match status" value="1"/>
</dbReference>
<protein>
    <submittedName>
        <fullName evidence="6">Glycolate oxidase</fullName>
    </submittedName>
</protein>
<dbReference type="PANTHER" id="PTHR42934:SF1">
    <property type="entry name" value="GLYCOLATE OXIDASE SUBUNIT GLCD"/>
    <property type="match status" value="1"/>
</dbReference>
<dbReference type="InterPro" id="IPR016169">
    <property type="entry name" value="FAD-bd_PCMH_sub2"/>
</dbReference>
<evidence type="ECO:0000256" key="4">
    <source>
        <dbReference type="ARBA" id="ARBA00023002"/>
    </source>
</evidence>
<evidence type="ECO:0000259" key="5">
    <source>
        <dbReference type="PROSITE" id="PS51387"/>
    </source>
</evidence>
<dbReference type="STRING" id="658219.SAMN05216212_2081"/>
<dbReference type="Pfam" id="PF02913">
    <property type="entry name" value="FAD-oxidase_C"/>
    <property type="match status" value="1"/>
</dbReference>
<dbReference type="AlphaFoldDB" id="A0A1G9AMI6"/>
<gene>
    <name evidence="6" type="ORF">SAMN05216212_2081</name>
</gene>
<evidence type="ECO:0000256" key="1">
    <source>
        <dbReference type="ARBA" id="ARBA00001974"/>
    </source>
</evidence>
<dbReference type="RefSeq" id="WP_091513403.1">
    <property type="nucleotide sequence ID" value="NZ_FNFH01000003.1"/>
</dbReference>
<feature type="domain" description="FAD-binding PCMH-type" evidence="5">
    <location>
        <begin position="46"/>
        <end position="224"/>
    </location>
</feature>
<evidence type="ECO:0000256" key="3">
    <source>
        <dbReference type="ARBA" id="ARBA00022827"/>
    </source>
</evidence>
<dbReference type="SUPFAM" id="SSF56176">
    <property type="entry name" value="FAD-binding/transporter-associated domain-like"/>
    <property type="match status" value="1"/>
</dbReference>
<keyword evidence="2" id="KW-0285">Flavoprotein</keyword>
<dbReference type="EMBL" id="FNFH01000003">
    <property type="protein sequence ID" value="SDK28507.1"/>
    <property type="molecule type" value="Genomic_DNA"/>
</dbReference>
<evidence type="ECO:0000313" key="6">
    <source>
        <dbReference type="EMBL" id="SDK28507.1"/>
    </source>
</evidence>
<evidence type="ECO:0000256" key="2">
    <source>
        <dbReference type="ARBA" id="ARBA00022630"/>
    </source>
</evidence>
<sequence length="488" mass="51487">MSDRESWQAGHGAGIVAALRDAIGADRILTAREQVAPFECDALPVYCERPLAVVLARDEEDVVATARLCHAKGVPLVTRGAGTGLSAGARPYGRGILLVTAAMSRILSVSPASMTARAQPGVLNEQLSTAAAAHGLYYAPDPSSQIACSIGGNVAENAGGVHCLKYGVTVHNVLALRLVTIDGEVLEIGGDCLAQPGYDLLALAHGSEGCLGIITEVTVKLIPLPEQTRTLMADFSSVRAASDAVSAIVRAGVIPAALEMMDALAISATEEFCHAGYALDAAAILIIDLDGAPEEVAAELGLVQEVLGSSGATRVQLARDGEQRQRWWKGRKSAFPAIGRLSPDYYCIDGTVPRHRIGDVLEAIQAFSQRYDLRVANVFHAGDGNLHPIIMFNGREGDALDRVEQLAADILEYCIAVGGTITGEHGVGIEKFNQMAVQFSDAEIGQFLAIKQALDPKGLLNPDKLIPSLAHCQEYRALREGQVEGTNG</sequence>
<keyword evidence="4" id="KW-0560">Oxidoreductase</keyword>
<keyword evidence="7" id="KW-1185">Reference proteome</keyword>
<dbReference type="Gene3D" id="1.10.45.10">
    <property type="entry name" value="Vanillyl-alcohol Oxidase, Chain A, domain 4"/>
    <property type="match status" value="1"/>
</dbReference>
<accession>A0A1G9AMI6</accession>
<dbReference type="InterPro" id="IPR016164">
    <property type="entry name" value="FAD-linked_Oxase-like_C"/>
</dbReference>
<dbReference type="InterPro" id="IPR036318">
    <property type="entry name" value="FAD-bd_PCMH-like_sf"/>
</dbReference>